<feature type="region of interest" description="Disordered" evidence="1">
    <location>
        <begin position="244"/>
        <end position="286"/>
    </location>
</feature>
<feature type="compositionally biased region" description="Basic and acidic residues" evidence="1">
    <location>
        <begin position="1012"/>
        <end position="1021"/>
    </location>
</feature>
<proteinExistence type="predicted"/>
<gene>
    <name evidence="3" type="ORF">RHTO0S_03e07316g</name>
</gene>
<keyword evidence="2" id="KW-1133">Transmembrane helix</keyword>
<feature type="region of interest" description="Disordered" evidence="1">
    <location>
        <begin position="1041"/>
        <end position="1061"/>
    </location>
</feature>
<feature type="region of interest" description="Disordered" evidence="1">
    <location>
        <begin position="722"/>
        <end position="765"/>
    </location>
</feature>
<feature type="region of interest" description="Disordered" evidence="1">
    <location>
        <begin position="327"/>
        <end position="348"/>
    </location>
</feature>
<feature type="region of interest" description="Disordered" evidence="1">
    <location>
        <begin position="972"/>
        <end position="1021"/>
    </location>
</feature>
<sequence length="1061" mass="110632">MLSLDERANDGFWTPGMGEAGFSATASAESAQVTPVVINPKAVSAELRPTVIFTTIVKIVAPATVTQLVEPAQATQAIDAATNVFDGTVATPNKAVQGTVAPINPKATIALISSLAPPRVFGGASSSGLIRILGATAAPSALDQNEALTTLQPTNPISKPIVPTSSSERIFQPFTQSQIRVAAAATASSFQPEQQSYAPAPVAPPITATTGSEKIFAGTSATSHVAAAILPTISTSATRLASSATAPPADANGYNPSAASDGAGQKSDSAMASLGTTAAPSSVRTASSATHVTSGALAEATASGQSTSSPRSDAYNSASLSLLSALPPPASNSAKPSTSFPSSSSRGFTASPGGVAAVALGSVVGFAVLAAFATYVLCFCRRRRRQARRGLVELGSDAGSPGEEGQEWPSRPLSRASRDGVREMRELWRQSIGSEASTGLAGPVPPTESAVSPTLDERPVSSSDWTSFAGGHPWTDAGDSAVFSDAERRDSESTIGTAILNWNSRFAAGFPTSALAYPSTAASISRAPHPLRTTVRASTSSPSQYSGTTTPALVTSPRSTFQPLSPRAPATTHFSGSAGAPVVPRTSASTGSASQPRTKPSWMDSLDRVMGSAADLMAATLISTATSAGSRRGSTAARSLRGLRRAFGGAKEDDEEKGEKRALHSDEKEFGEKQDYFTAYPGPLAPVSPRVRYEEVDRAVSPTRPLMAYSAARGAMGLLAPPRPSHYRASSSSSFYGPTPPTPRLQPRTSPRLVPLPNSPEESTSPFDDYYATESPTSATAAFAALVEAQGRAARKLREGGQASTLLHIPPSPAIPPRTPTPTLGVNRPLLTQLNPSPRPFTRLQQVDGVEDPFADPSPLDTPSPVVWVDQTSQAPAASVTIRQTETVETRPSSTDATIDDEPTLSSVRRHSAFAQLYLQRRLEGRQARRASTPTLRERFERDARKRPSSMASSFVIDARLASLACERLGEAGEGAEEAEDEEDDISSLDFSSSATESSCEAGRAGTPFGTDEERMGRRLREAIEREKAALLMLERRRRSLADSLTSRRGSLAGSVAGSVA</sequence>
<keyword evidence="2" id="KW-0812">Transmembrane</keyword>
<feature type="compositionally biased region" description="Pro residues" evidence="1">
    <location>
        <begin position="810"/>
        <end position="820"/>
    </location>
</feature>
<feature type="region of interest" description="Disordered" evidence="1">
    <location>
        <begin position="925"/>
        <end position="948"/>
    </location>
</feature>
<evidence type="ECO:0000256" key="2">
    <source>
        <dbReference type="SAM" id="Phobius"/>
    </source>
</evidence>
<reference evidence="3" key="1">
    <citation type="journal article" date="2014" name="Genome Announc.">
        <title>Draft genome sequence of Rhodosporidium toruloides CECT1137, an oleaginous yeast of biotechnological interest.</title>
        <authorList>
            <person name="Morin N."/>
            <person name="Calcas X."/>
            <person name="Devillers H."/>
            <person name="Durrens P."/>
            <person name="Sherman D.J."/>
            <person name="Nicaud J.-M."/>
            <person name="Neuveglise C."/>
        </authorList>
    </citation>
    <scope>NUCLEOTIDE SEQUENCE</scope>
    <source>
        <strain evidence="3">CECT1137</strain>
    </source>
</reference>
<protein>
    <submittedName>
        <fullName evidence="3">RHTO0S03e07316g1_1</fullName>
    </submittedName>
</protein>
<organism evidence="3">
    <name type="scientific">Rhodotorula toruloides</name>
    <name type="common">Yeast</name>
    <name type="synonym">Rhodosporidium toruloides</name>
    <dbReference type="NCBI Taxonomy" id="5286"/>
    <lineage>
        <taxon>Eukaryota</taxon>
        <taxon>Fungi</taxon>
        <taxon>Dikarya</taxon>
        <taxon>Basidiomycota</taxon>
        <taxon>Pucciniomycotina</taxon>
        <taxon>Microbotryomycetes</taxon>
        <taxon>Sporidiobolales</taxon>
        <taxon>Sporidiobolaceae</taxon>
        <taxon>Rhodotorula</taxon>
    </lineage>
</organism>
<feature type="compositionally biased region" description="Polar residues" evidence="1">
    <location>
        <begin position="266"/>
        <end position="286"/>
    </location>
</feature>
<feature type="compositionally biased region" description="Acidic residues" evidence="1">
    <location>
        <begin position="974"/>
        <end position="987"/>
    </location>
</feature>
<evidence type="ECO:0000313" key="3">
    <source>
        <dbReference type="EMBL" id="CDR38274.1"/>
    </source>
</evidence>
<feature type="region of interest" description="Disordered" evidence="1">
    <location>
        <begin position="805"/>
        <end position="825"/>
    </location>
</feature>
<dbReference type="AlphaFoldDB" id="A0A061AL35"/>
<feature type="compositionally biased region" description="Polar residues" evidence="1">
    <location>
        <begin position="535"/>
        <end position="563"/>
    </location>
</feature>
<feature type="transmembrane region" description="Helical" evidence="2">
    <location>
        <begin position="354"/>
        <end position="379"/>
    </location>
</feature>
<dbReference type="OrthoDB" id="10621360at2759"/>
<feature type="compositionally biased region" description="Basic and acidic residues" evidence="1">
    <location>
        <begin position="936"/>
        <end position="946"/>
    </location>
</feature>
<evidence type="ECO:0000256" key="1">
    <source>
        <dbReference type="SAM" id="MobiDB-lite"/>
    </source>
</evidence>
<feature type="region of interest" description="Disordered" evidence="1">
    <location>
        <begin position="646"/>
        <end position="665"/>
    </location>
</feature>
<keyword evidence="2" id="KW-0472">Membrane</keyword>
<feature type="region of interest" description="Disordered" evidence="1">
    <location>
        <begin position="394"/>
        <end position="420"/>
    </location>
</feature>
<feature type="compositionally biased region" description="Polar residues" evidence="1">
    <location>
        <begin position="989"/>
        <end position="999"/>
    </location>
</feature>
<name>A0A061AL35_RHOTO</name>
<accession>A0A061AL35</accession>
<dbReference type="EMBL" id="LK052938">
    <property type="protein sequence ID" value="CDR38274.1"/>
    <property type="molecule type" value="Genomic_DNA"/>
</dbReference>
<feature type="compositionally biased region" description="Polar residues" evidence="1">
    <location>
        <begin position="586"/>
        <end position="598"/>
    </location>
</feature>
<feature type="region of interest" description="Disordered" evidence="1">
    <location>
        <begin position="434"/>
        <end position="473"/>
    </location>
</feature>
<feature type="region of interest" description="Disordered" evidence="1">
    <location>
        <begin position="528"/>
        <end position="603"/>
    </location>
</feature>